<keyword evidence="5" id="KW-0472">Membrane</keyword>
<comment type="subcellular location">
    <subcellularLocation>
        <location evidence="1">Endomembrane system</location>
    </subcellularLocation>
</comment>
<keyword evidence="3" id="KW-1003">Cell membrane</keyword>
<evidence type="ECO:0000256" key="4">
    <source>
        <dbReference type="ARBA" id="ARBA00022519"/>
    </source>
</evidence>
<dbReference type="InterPro" id="IPR044527">
    <property type="entry name" value="NrtA/CpmA_ABC-bd_dom"/>
</dbReference>
<proteinExistence type="predicted"/>
<dbReference type="Proteomes" id="UP001253545">
    <property type="component" value="Unassembled WGS sequence"/>
</dbReference>
<dbReference type="RefSeq" id="WP_311369222.1">
    <property type="nucleotide sequence ID" value="NZ_JAVRHX010000003.1"/>
</dbReference>
<dbReference type="Gene3D" id="3.40.190.10">
    <property type="entry name" value="Periplasmic binding protein-like II"/>
    <property type="match status" value="2"/>
</dbReference>
<dbReference type="PANTHER" id="PTHR30024">
    <property type="entry name" value="ALIPHATIC SULFONATES-BINDING PROTEIN-RELATED"/>
    <property type="match status" value="1"/>
</dbReference>
<dbReference type="PANTHER" id="PTHR30024:SF43">
    <property type="entry name" value="BLL4572 PROTEIN"/>
    <property type="match status" value="1"/>
</dbReference>
<reference evidence="6 7" key="1">
    <citation type="submission" date="2023-09" db="EMBL/GenBank/DDBJ databases">
        <authorList>
            <person name="Rey-Velasco X."/>
        </authorList>
    </citation>
    <scope>NUCLEOTIDE SEQUENCE [LARGE SCALE GENOMIC DNA]</scope>
    <source>
        <strain evidence="6 7">P117</strain>
    </source>
</reference>
<dbReference type="Pfam" id="PF13379">
    <property type="entry name" value="NMT1_2"/>
    <property type="match status" value="1"/>
</dbReference>
<organism evidence="6 7">
    <name type="scientific">Glaciecola petra</name>
    <dbReference type="NCBI Taxonomy" id="3075602"/>
    <lineage>
        <taxon>Bacteria</taxon>
        <taxon>Pseudomonadati</taxon>
        <taxon>Pseudomonadota</taxon>
        <taxon>Gammaproteobacteria</taxon>
        <taxon>Alteromonadales</taxon>
        <taxon>Alteromonadaceae</taxon>
        <taxon>Glaciecola</taxon>
    </lineage>
</organism>
<dbReference type="SUPFAM" id="SSF53850">
    <property type="entry name" value="Periplasmic binding protein-like II"/>
    <property type="match status" value="1"/>
</dbReference>
<evidence type="ECO:0000313" key="7">
    <source>
        <dbReference type="Proteomes" id="UP001253545"/>
    </source>
</evidence>
<evidence type="ECO:0000256" key="1">
    <source>
        <dbReference type="ARBA" id="ARBA00004308"/>
    </source>
</evidence>
<name>A0ABU2ZSU0_9ALTE</name>
<protein>
    <submittedName>
        <fullName evidence="6">CmpA/NrtA family ABC transporter substrate-binding protein</fullName>
    </submittedName>
</protein>
<sequence>MKIHHNTPLKVGFVKLTDAAPYIVAKELGIYEKFGLQVELLAQNSWSTLRDKLEMGLLDAAQMLAPMPLANQVGMSGNRKDIIIPMITSQNGNGVTLSKRLCEEIKLANDLTKIPFPMPAKLLKKTLERRIKDKHPKLKIACVFPFSCHYLQLIDYLHVAKIDIDEIECVFMPPTSMAISLESGDIDGFCAGGPYNAKSVRNDTGVTVLTSYDIWQDRAEKVLAITQCEYDKTPEVFQHLCAALIEACQWLKEVPNRFEAARIMSRDQYLDTKIDIVAPSLLGSCLTEEGQSPRHLPHYNRFSSIFSAADDGPYAVNRPTFDQAEWLYGKLQHVWPHAFENKIAEQVMKQCFRPDIFAKAITTHKKHINK</sequence>
<keyword evidence="2" id="KW-0813">Transport</keyword>
<evidence type="ECO:0000256" key="5">
    <source>
        <dbReference type="ARBA" id="ARBA00023136"/>
    </source>
</evidence>
<evidence type="ECO:0000256" key="3">
    <source>
        <dbReference type="ARBA" id="ARBA00022475"/>
    </source>
</evidence>
<comment type="caution">
    <text evidence="6">The sequence shown here is derived from an EMBL/GenBank/DDBJ whole genome shotgun (WGS) entry which is preliminary data.</text>
</comment>
<gene>
    <name evidence="6" type="ORF">RM552_12685</name>
</gene>
<dbReference type="CDD" id="cd13553">
    <property type="entry name" value="PBP2_NrtA_CpmA_like"/>
    <property type="match status" value="1"/>
</dbReference>
<keyword evidence="7" id="KW-1185">Reference proteome</keyword>
<dbReference type="EMBL" id="JAVRHX010000003">
    <property type="protein sequence ID" value="MDT0595707.1"/>
    <property type="molecule type" value="Genomic_DNA"/>
</dbReference>
<accession>A0ABU2ZSU0</accession>
<keyword evidence="4" id="KW-0997">Cell inner membrane</keyword>
<evidence type="ECO:0000256" key="2">
    <source>
        <dbReference type="ARBA" id="ARBA00022448"/>
    </source>
</evidence>
<evidence type="ECO:0000313" key="6">
    <source>
        <dbReference type="EMBL" id="MDT0595707.1"/>
    </source>
</evidence>